<organism evidence="2 3">
    <name type="scientific">Candidatus Cryptobacteroides gallistercoris</name>
    <dbReference type="NCBI Taxonomy" id="2840765"/>
    <lineage>
        <taxon>Bacteria</taxon>
        <taxon>Pseudomonadati</taxon>
        <taxon>Bacteroidota</taxon>
        <taxon>Bacteroidia</taxon>
        <taxon>Bacteroidales</taxon>
        <taxon>Candidatus Cryptobacteroides</taxon>
    </lineage>
</organism>
<reference evidence="2" key="2">
    <citation type="journal article" date="2021" name="PeerJ">
        <title>Extensive microbial diversity within the chicken gut microbiome revealed by metagenomics and culture.</title>
        <authorList>
            <person name="Gilroy R."/>
            <person name="Ravi A."/>
            <person name="Getino M."/>
            <person name="Pursley I."/>
            <person name="Horton D.L."/>
            <person name="Alikhan N.F."/>
            <person name="Baker D."/>
            <person name="Gharbi K."/>
            <person name="Hall N."/>
            <person name="Watson M."/>
            <person name="Adriaenssens E.M."/>
            <person name="Foster-Nyarko E."/>
            <person name="Jarju S."/>
            <person name="Secka A."/>
            <person name="Antonio M."/>
            <person name="Oren A."/>
            <person name="Chaudhuri R.R."/>
            <person name="La Ragione R."/>
            <person name="Hildebrand F."/>
            <person name="Pallen M.J."/>
        </authorList>
    </citation>
    <scope>NUCLEOTIDE SEQUENCE</scope>
    <source>
        <strain evidence="2">F1-3629</strain>
    </source>
</reference>
<comment type="caution">
    <text evidence="2">The sequence shown here is derived from an EMBL/GenBank/DDBJ whole genome shotgun (WGS) entry which is preliminary data.</text>
</comment>
<reference evidence="2" key="1">
    <citation type="submission" date="2020-10" db="EMBL/GenBank/DDBJ databases">
        <authorList>
            <person name="Gilroy R."/>
        </authorList>
    </citation>
    <scope>NUCLEOTIDE SEQUENCE</scope>
    <source>
        <strain evidence="2">F1-3629</strain>
    </source>
</reference>
<feature type="chain" id="PRO_5037321988" description="Lipoprotein" evidence="1">
    <location>
        <begin position="22"/>
        <end position="73"/>
    </location>
</feature>
<name>A0A940DLK1_9BACT</name>
<accession>A0A940DLK1</accession>
<evidence type="ECO:0000313" key="2">
    <source>
        <dbReference type="EMBL" id="MBO8453388.1"/>
    </source>
</evidence>
<evidence type="ECO:0008006" key="4">
    <source>
        <dbReference type="Google" id="ProtNLM"/>
    </source>
</evidence>
<gene>
    <name evidence="2" type="ORF">IAC07_01540</name>
</gene>
<dbReference type="PROSITE" id="PS51257">
    <property type="entry name" value="PROKAR_LIPOPROTEIN"/>
    <property type="match status" value="1"/>
</dbReference>
<evidence type="ECO:0000313" key="3">
    <source>
        <dbReference type="Proteomes" id="UP000771749"/>
    </source>
</evidence>
<proteinExistence type="predicted"/>
<evidence type="ECO:0000256" key="1">
    <source>
        <dbReference type="SAM" id="SignalP"/>
    </source>
</evidence>
<sequence>MKKFWKWAVILMTATVTTGLATSCEEKDNTEPEDEPVTIRKTWMGYYEKDGTYSGYDSGSINGKLCLIESFTV</sequence>
<dbReference type="AlphaFoldDB" id="A0A940DLK1"/>
<dbReference type="EMBL" id="JADIMJ010000025">
    <property type="protein sequence ID" value="MBO8453388.1"/>
    <property type="molecule type" value="Genomic_DNA"/>
</dbReference>
<feature type="signal peptide" evidence="1">
    <location>
        <begin position="1"/>
        <end position="21"/>
    </location>
</feature>
<dbReference type="Proteomes" id="UP000771749">
    <property type="component" value="Unassembled WGS sequence"/>
</dbReference>
<keyword evidence="1" id="KW-0732">Signal</keyword>
<protein>
    <recommendedName>
        <fullName evidence="4">Lipoprotein</fullName>
    </recommendedName>
</protein>